<keyword evidence="7 16" id="KW-0547">Nucleotide-binding</keyword>
<dbReference type="Gene3D" id="1.10.510.10">
    <property type="entry name" value="Transferase(Phosphotransferase) domain 1"/>
    <property type="match status" value="1"/>
</dbReference>
<proteinExistence type="inferred from homology"/>
<keyword evidence="12" id="KW-0449">Lipoprotein</keyword>
<dbReference type="Pfam" id="PF07714">
    <property type="entry name" value="PK_Tyr_Ser-Thr"/>
    <property type="match status" value="1"/>
</dbReference>
<gene>
    <name evidence="23" type="primary">ptk6a</name>
</gene>
<dbReference type="GO" id="GO:0005524">
    <property type="term" value="F:ATP binding"/>
    <property type="evidence" value="ECO:0007669"/>
    <property type="project" value="UniProtKB-UniRule"/>
</dbReference>
<evidence type="ECO:0000256" key="3">
    <source>
        <dbReference type="ARBA" id="ARBA00022490"/>
    </source>
</evidence>
<dbReference type="Gene3D" id="3.30.200.20">
    <property type="entry name" value="Phosphorylase Kinase, domain 1"/>
    <property type="match status" value="1"/>
</dbReference>
<feature type="domain" description="Protein kinase" evidence="21">
    <location>
        <begin position="260"/>
        <end position="510"/>
    </location>
</feature>
<dbReference type="InterPro" id="IPR036860">
    <property type="entry name" value="SH2_dom_sf"/>
</dbReference>
<evidence type="ECO:0000256" key="12">
    <source>
        <dbReference type="ARBA" id="ARBA00023288"/>
    </source>
</evidence>
<evidence type="ECO:0000256" key="15">
    <source>
        <dbReference type="PROSITE-ProRule" id="PRU00192"/>
    </source>
</evidence>
<dbReference type="PANTHER" id="PTHR24418">
    <property type="entry name" value="TYROSINE-PROTEIN KINASE"/>
    <property type="match status" value="1"/>
</dbReference>
<evidence type="ECO:0000256" key="1">
    <source>
        <dbReference type="ARBA" id="ARBA00004496"/>
    </source>
</evidence>
<keyword evidence="9 16" id="KW-0067">ATP-binding</keyword>
<evidence type="ECO:0000313" key="23">
    <source>
        <dbReference type="RefSeq" id="XP_030641058.1"/>
    </source>
</evidence>
<comment type="subcellular location">
    <subcellularLocation>
        <location evidence="1">Cytoplasm</location>
    </subcellularLocation>
</comment>
<dbReference type="SMART" id="SM00252">
    <property type="entry name" value="SH2"/>
    <property type="match status" value="1"/>
</dbReference>
<dbReference type="InterPro" id="IPR000719">
    <property type="entry name" value="Prot_kinase_dom"/>
</dbReference>
<dbReference type="InterPro" id="IPR017441">
    <property type="entry name" value="Protein_kinase_ATP_BS"/>
</dbReference>
<feature type="compositionally biased region" description="Basic and acidic residues" evidence="18">
    <location>
        <begin position="539"/>
        <end position="548"/>
    </location>
</feature>
<evidence type="ECO:0000256" key="9">
    <source>
        <dbReference type="ARBA" id="ARBA00022840"/>
    </source>
</evidence>
<keyword evidence="6" id="KW-0519">Myristate</keyword>
<keyword evidence="11 17" id="KW-0829">Tyrosine-protein kinase</keyword>
<dbReference type="InterPro" id="IPR020635">
    <property type="entry name" value="Tyr_kinase_cat_dom"/>
</dbReference>
<evidence type="ECO:0000256" key="8">
    <source>
        <dbReference type="ARBA" id="ARBA00022777"/>
    </source>
</evidence>
<evidence type="ECO:0000256" key="5">
    <source>
        <dbReference type="ARBA" id="ARBA00022679"/>
    </source>
</evidence>
<dbReference type="InterPro" id="IPR001452">
    <property type="entry name" value="SH3_domain"/>
</dbReference>
<protein>
    <recommendedName>
        <fullName evidence="17">Tyrosine-protein kinase</fullName>
        <ecNumber evidence="17">2.7.10.2</ecNumber>
    </recommendedName>
</protein>
<comment type="similarity">
    <text evidence="17">Belongs to the protein kinase superfamily. Tyr protein kinase family.</text>
</comment>
<evidence type="ECO:0000256" key="13">
    <source>
        <dbReference type="ARBA" id="ARBA00051245"/>
    </source>
</evidence>
<dbReference type="SUPFAM" id="SSF55550">
    <property type="entry name" value="SH2 domain"/>
    <property type="match status" value="1"/>
</dbReference>
<dbReference type="Gene3D" id="2.30.30.40">
    <property type="entry name" value="SH3 Domains"/>
    <property type="match status" value="1"/>
</dbReference>
<keyword evidence="22" id="KW-1185">Reference proteome</keyword>
<evidence type="ECO:0000256" key="16">
    <source>
        <dbReference type="PROSITE-ProRule" id="PRU10141"/>
    </source>
</evidence>
<dbReference type="GO" id="GO:0005737">
    <property type="term" value="C:cytoplasm"/>
    <property type="evidence" value="ECO:0007669"/>
    <property type="project" value="UniProtKB-SubCell"/>
</dbReference>
<name>A0A6J2W9X1_CHACN</name>
<dbReference type="InParanoid" id="A0A6J2W9X1"/>
<dbReference type="PROSITE" id="PS50001">
    <property type="entry name" value="SH2"/>
    <property type="match status" value="1"/>
</dbReference>
<keyword evidence="4" id="KW-0597">Phosphoprotein</keyword>
<feature type="domain" description="SH2" evidence="19">
    <location>
        <begin position="142"/>
        <end position="235"/>
    </location>
</feature>
<dbReference type="Gene3D" id="3.30.505.10">
    <property type="entry name" value="SH2 domain"/>
    <property type="match status" value="1"/>
</dbReference>
<dbReference type="Pfam" id="PF00018">
    <property type="entry name" value="SH3_1"/>
    <property type="match status" value="1"/>
</dbReference>
<dbReference type="OrthoDB" id="4062651at2759"/>
<dbReference type="InterPro" id="IPR011009">
    <property type="entry name" value="Kinase-like_dom_sf"/>
</dbReference>
<dbReference type="PROSITE" id="PS50011">
    <property type="entry name" value="PROTEIN_KINASE_DOM"/>
    <property type="match status" value="1"/>
</dbReference>
<dbReference type="InterPro" id="IPR050198">
    <property type="entry name" value="Non-receptor_tyrosine_kinases"/>
</dbReference>
<evidence type="ECO:0000256" key="14">
    <source>
        <dbReference type="PROSITE-ProRule" id="PRU00191"/>
    </source>
</evidence>
<evidence type="ECO:0000313" key="22">
    <source>
        <dbReference type="Proteomes" id="UP000504632"/>
    </source>
</evidence>
<evidence type="ECO:0000256" key="17">
    <source>
        <dbReference type="RuleBase" id="RU362096"/>
    </source>
</evidence>
<organism evidence="22 23">
    <name type="scientific">Chanos chanos</name>
    <name type="common">Milkfish</name>
    <name type="synonym">Mugil chanos</name>
    <dbReference type="NCBI Taxonomy" id="29144"/>
    <lineage>
        <taxon>Eukaryota</taxon>
        <taxon>Metazoa</taxon>
        <taxon>Chordata</taxon>
        <taxon>Craniata</taxon>
        <taxon>Vertebrata</taxon>
        <taxon>Euteleostomi</taxon>
        <taxon>Actinopterygii</taxon>
        <taxon>Neopterygii</taxon>
        <taxon>Teleostei</taxon>
        <taxon>Ostariophysi</taxon>
        <taxon>Gonorynchiformes</taxon>
        <taxon>Chanidae</taxon>
        <taxon>Chanos</taxon>
    </lineage>
</organism>
<dbReference type="GeneID" id="115821371"/>
<dbReference type="InterPro" id="IPR001245">
    <property type="entry name" value="Ser-Thr/Tyr_kinase_cat_dom"/>
</dbReference>
<dbReference type="PROSITE" id="PS50002">
    <property type="entry name" value="SH3"/>
    <property type="match status" value="1"/>
</dbReference>
<keyword evidence="2 15" id="KW-0728">SH3 domain</keyword>
<dbReference type="PROSITE" id="PS00107">
    <property type="entry name" value="PROTEIN_KINASE_ATP"/>
    <property type="match status" value="1"/>
</dbReference>
<dbReference type="Pfam" id="PF00017">
    <property type="entry name" value="SH2"/>
    <property type="match status" value="1"/>
</dbReference>
<dbReference type="PRINTS" id="PR00109">
    <property type="entry name" value="TYRKINASE"/>
</dbReference>
<feature type="region of interest" description="Disordered" evidence="18">
    <location>
        <begin position="517"/>
        <end position="548"/>
    </location>
</feature>
<evidence type="ECO:0000256" key="4">
    <source>
        <dbReference type="ARBA" id="ARBA00022553"/>
    </source>
</evidence>
<dbReference type="InterPro" id="IPR000980">
    <property type="entry name" value="SH2"/>
</dbReference>
<evidence type="ECO:0000256" key="11">
    <source>
        <dbReference type="ARBA" id="ARBA00023137"/>
    </source>
</evidence>
<dbReference type="AlphaFoldDB" id="A0A6J2W9X1"/>
<dbReference type="CTD" id="555232"/>
<dbReference type="InterPro" id="IPR036028">
    <property type="entry name" value="SH3-like_dom_sf"/>
</dbReference>
<evidence type="ECO:0000259" key="20">
    <source>
        <dbReference type="PROSITE" id="PS50002"/>
    </source>
</evidence>
<keyword evidence="5 17" id="KW-0808">Transferase</keyword>
<dbReference type="PRINTS" id="PR00452">
    <property type="entry name" value="SH3DOMAIN"/>
</dbReference>
<evidence type="ECO:0000259" key="21">
    <source>
        <dbReference type="PROSITE" id="PS50011"/>
    </source>
</evidence>
<evidence type="ECO:0000256" key="18">
    <source>
        <dbReference type="SAM" id="MobiDB-lite"/>
    </source>
</evidence>
<dbReference type="FunFam" id="3.30.200.20:FF:000053">
    <property type="entry name" value="Tyrosine-protein kinase"/>
    <property type="match status" value="1"/>
</dbReference>
<dbReference type="PRINTS" id="PR00401">
    <property type="entry name" value="SH2DOMAIN"/>
</dbReference>
<dbReference type="RefSeq" id="XP_030641058.1">
    <property type="nucleotide sequence ID" value="XM_030785198.1"/>
</dbReference>
<dbReference type="EC" id="2.7.10.2" evidence="17"/>
<reference evidence="23" key="1">
    <citation type="submission" date="2025-08" db="UniProtKB">
        <authorList>
            <consortium name="RefSeq"/>
        </authorList>
    </citation>
    <scope>IDENTIFICATION</scope>
</reference>
<feature type="domain" description="SH3" evidence="20">
    <location>
        <begin position="70"/>
        <end position="136"/>
    </location>
</feature>
<feature type="binding site" evidence="16">
    <location>
        <position position="288"/>
    </location>
    <ligand>
        <name>ATP</name>
        <dbReference type="ChEBI" id="CHEBI:30616"/>
    </ligand>
</feature>
<dbReference type="FunFam" id="1.10.510.10:FF:000554">
    <property type="entry name" value="Predicted protein"/>
    <property type="match status" value="1"/>
</dbReference>
<evidence type="ECO:0000256" key="6">
    <source>
        <dbReference type="ARBA" id="ARBA00022707"/>
    </source>
</evidence>
<comment type="catalytic activity">
    <reaction evidence="13 17">
        <text>L-tyrosyl-[protein] + ATP = O-phospho-L-tyrosyl-[protein] + ADP + H(+)</text>
        <dbReference type="Rhea" id="RHEA:10596"/>
        <dbReference type="Rhea" id="RHEA-COMP:10136"/>
        <dbReference type="Rhea" id="RHEA-COMP:20101"/>
        <dbReference type="ChEBI" id="CHEBI:15378"/>
        <dbReference type="ChEBI" id="CHEBI:30616"/>
        <dbReference type="ChEBI" id="CHEBI:46858"/>
        <dbReference type="ChEBI" id="CHEBI:61978"/>
        <dbReference type="ChEBI" id="CHEBI:456216"/>
        <dbReference type="EC" id="2.7.10.2"/>
    </reaction>
</comment>
<dbReference type="SMART" id="SM00219">
    <property type="entry name" value="TyrKc"/>
    <property type="match status" value="1"/>
</dbReference>
<keyword evidence="8 17" id="KW-0418">Kinase</keyword>
<keyword evidence="3" id="KW-0963">Cytoplasm</keyword>
<evidence type="ECO:0000259" key="19">
    <source>
        <dbReference type="PROSITE" id="PS50001"/>
    </source>
</evidence>
<evidence type="ECO:0000256" key="2">
    <source>
        <dbReference type="ARBA" id="ARBA00022443"/>
    </source>
</evidence>
<dbReference type="Proteomes" id="UP000504632">
    <property type="component" value="Chromosome 9"/>
</dbReference>
<dbReference type="SMART" id="SM00326">
    <property type="entry name" value="SH3"/>
    <property type="match status" value="1"/>
</dbReference>
<keyword evidence="10 14" id="KW-0727">SH2 domain</keyword>
<dbReference type="GO" id="GO:0004715">
    <property type="term" value="F:non-membrane spanning protein tyrosine kinase activity"/>
    <property type="evidence" value="ECO:0007669"/>
    <property type="project" value="UniProtKB-EC"/>
</dbReference>
<evidence type="ECO:0000256" key="7">
    <source>
        <dbReference type="ARBA" id="ARBA00022741"/>
    </source>
</evidence>
<accession>A0A6J2W9X1</accession>
<dbReference type="SUPFAM" id="SSF56112">
    <property type="entry name" value="Protein kinase-like (PK-like)"/>
    <property type="match status" value="1"/>
</dbReference>
<sequence length="548" mass="62529">MEKLGCTCPDFNFKNVWDGVVDYFRRCKANIPSKGKSADNAGTNEIETGVYEVHKTPNFLPPQSSSETDNSTVIYKALWSFEARAEDELSFKKGDQFKILERSPTGDWWKAERIDRNGEAKATGFVPHNYLARQEAVDSQPWYFGKLNRFETQSLLMAPGNEVGAFLVRQSEKEDVGCVLSVKVSEKEVTHFKVHEDEEGGFFVDQNDTFSSLGELVEFYRTNFMGSNTKLKEPCMRPEPKPQDLSHITVDDWELPKNQFSLEEQLGSGYFADVYRGKWKGMVNVAIKILKNNDTLDHKEFQLETQILKKLRHRHLISLFAICTDTTPFYIITELMEKGNLLYFLRGQEGRSLDFMALTDMASQVADGMAYLESQNSIHRDLAARNVLVGGDCICKVADFGLARVIKEPFYESEDKTIPYKWSAPEAISHGRFSNKSDVWSFGVLLYEIFSYGGAPYPTYSNHEVFRLISSGYRMPSPLNCPDHIYDIMHLCWKGPPNERPDFRELKPLLEEAGRYSDWTGEYDSDTADPPEGSNEKNQPLEKAETES</sequence>
<evidence type="ECO:0000256" key="10">
    <source>
        <dbReference type="ARBA" id="ARBA00022999"/>
    </source>
</evidence>
<dbReference type="FunFam" id="2.30.30.40:FF:000229">
    <property type="entry name" value="Tyrosine-protein kinase"/>
    <property type="match status" value="1"/>
</dbReference>
<dbReference type="SUPFAM" id="SSF50044">
    <property type="entry name" value="SH3-domain"/>
    <property type="match status" value="1"/>
</dbReference>